<dbReference type="AlphaFoldDB" id="A0AA85J8C1"/>
<dbReference type="SUPFAM" id="SSF48726">
    <property type="entry name" value="Immunoglobulin"/>
    <property type="match status" value="2"/>
</dbReference>
<feature type="signal peptide" evidence="4">
    <location>
        <begin position="1"/>
        <end position="21"/>
    </location>
</feature>
<evidence type="ECO:0000313" key="7">
    <source>
        <dbReference type="WBParaSite" id="TREG1_131420.1"/>
    </source>
</evidence>
<dbReference type="PANTHER" id="PTHR45080">
    <property type="entry name" value="CONTACTIN 5"/>
    <property type="match status" value="1"/>
</dbReference>
<keyword evidence="3" id="KW-0472">Membrane</keyword>
<accession>A0AA85J8C1</accession>
<feature type="transmembrane region" description="Helical" evidence="3">
    <location>
        <begin position="508"/>
        <end position="527"/>
    </location>
</feature>
<protein>
    <recommendedName>
        <fullName evidence="5">Ig-like domain-containing protein</fullName>
    </recommendedName>
</protein>
<proteinExistence type="predicted"/>
<keyword evidence="6" id="KW-1185">Reference proteome</keyword>
<dbReference type="Proteomes" id="UP000050795">
    <property type="component" value="Unassembled WGS sequence"/>
</dbReference>
<reference evidence="7" key="2">
    <citation type="submission" date="2023-11" db="UniProtKB">
        <authorList>
            <consortium name="WormBaseParasite"/>
        </authorList>
    </citation>
    <scope>IDENTIFICATION</scope>
</reference>
<reference evidence="6" key="1">
    <citation type="submission" date="2022-06" db="EMBL/GenBank/DDBJ databases">
        <authorList>
            <person name="Berger JAMES D."/>
            <person name="Berger JAMES D."/>
        </authorList>
    </citation>
    <scope>NUCLEOTIDE SEQUENCE [LARGE SCALE GENOMIC DNA]</scope>
</reference>
<evidence type="ECO:0000256" key="3">
    <source>
        <dbReference type="SAM" id="Phobius"/>
    </source>
</evidence>
<keyword evidence="1 4" id="KW-0732">Signal</keyword>
<dbReference type="InterPro" id="IPR007110">
    <property type="entry name" value="Ig-like_dom"/>
</dbReference>
<dbReference type="Pfam" id="PF07679">
    <property type="entry name" value="I-set"/>
    <property type="match status" value="1"/>
</dbReference>
<organism evidence="6 7">
    <name type="scientific">Trichobilharzia regenti</name>
    <name type="common">Nasal bird schistosome</name>
    <dbReference type="NCBI Taxonomy" id="157069"/>
    <lineage>
        <taxon>Eukaryota</taxon>
        <taxon>Metazoa</taxon>
        <taxon>Spiralia</taxon>
        <taxon>Lophotrochozoa</taxon>
        <taxon>Platyhelminthes</taxon>
        <taxon>Trematoda</taxon>
        <taxon>Digenea</taxon>
        <taxon>Strigeidida</taxon>
        <taxon>Schistosomatoidea</taxon>
        <taxon>Schistosomatidae</taxon>
        <taxon>Trichobilharzia</taxon>
    </lineage>
</organism>
<evidence type="ECO:0000313" key="6">
    <source>
        <dbReference type="Proteomes" id="UP000050795"/>
    </source>
</evidence>
<evidence type="ECO:0000256" key="1">
    <source>
        <dbReference type="ARBA" id="ARBA00022729"/>
    </source>
</evidence>
<dbReference type="InterPro" id="IPR036179">
    <property type="entry name" value="Ig-like_dom_sf"/>
</dbReference>
<sequence>MVKSWILVLFTCFQFASTAFGQNIWAEVNSNVTFCCNMSFGESEALMLNVNDKRISSLYLKPNSEVGRFTTKSARNWIVDQTREDDICVTKAADNGLGEILERKDIIMKFYEQAKIIGFPKSFKAREGSSQLIECKATGFPDLYVTWSSKDGKILNQSQSVTSSSRDKNNNNGSVRTVVTLPLELSNIHPNQHGEVYACEATTGQHIGNGGKKAIEKVTLEVFLYPRINMSNNVIYTDLGVEEKFTILVTGYPTPTLKCNDLPLGEPTMISDEPQGGTWLYPVVLDKITPQHLREYMCTANNSLGSVNHKLEITVAPAPPRILSSNSTEFADYYLLNWETKSRAPLKNVTISIHELPKNTDAGGSIVARSPKHHELVFNLEEDKVDRTSTSIDGNTTNNHLKSNIKKIWHHLTNLSADTQHDIALSVCNVHACTKSSSLSSSSSSSSVGSHLDGGDSSISGTSGKFVFKTPQFDGRNKVDPILLQRNPKDTSAVKAPGPRNYGNFRQLVPRSLITLYAIIFIGFSYWI</sequence>
<dbReference type="SMART" id="SM00409">
    <property type="entry name" value="IG"/>
    <property type="match status" value="2"/>
</dbReference>
<keyword evidence="3" id="KW-1133">Transmembrane helix</keyword>
<dbReference type="InterPro" id="IPR003599">
    <property type="entry name" value="Ig_sub"/>
</dbReference>
<keyword evidence="3" id="KW-0812">Transmembrane</keyword>
<dbReference type="InterPro" id="IPR013783">
    <property type="entry name" value="Ig-like_fold"/>
</dbReference>
<dbReference type="InterPro" id="IPR013098">
    <property type="entry name" value="Ig_I-set"/>
</dbReference>
<keyword evidence="2" id="KW-1015">Disulfide bond</keyword>
<dbReference type="PANTHER" id="PTHR45080:SF8">
    <property type="entry name" value="IG-LIKE DOMAIN-CONTAINING PROTEIN"/>
    <property type="match status" value="1"/>
</dbReference>
<dbReference type="WBParaSite" id="TREG1_131420.1">
    <property type="protein sequence ID" value="TREG1_131420.1"/>
    <property type="gene ID" value="TREG1_131420"/>
</dbReference>
<name>A0AA85J8C1_TRIRE</name>
<dbReference type="GO" id="GO:0007156">
    <property type="term" value="P:homophilic cell adhesion via plasma membrane adhesion molecules"/>
    <property type="evidence" value="ECO:0007669"/>
    <property type="project" value="TreeGrafter"/>
</dbReference>
<dbReference type="InterPro" id="IPR050958">
    <property type="entry name" value="Cell_Adh-Cytoskel_Orgn"/>
</dbReference>
<dbReference type="PROSITE" id="PS50835">
    <property type="entry name" value="IG_LIKE"/>
    <property type="match status" value="1"/>
</dbReference>
<feature type="domain" description="Ig-like" evidence="5">
    <location>
        <begin position="114"/>
        <end position="219"/>
    </location>
</feature>
<dbReference type="GO" id="GO:0005886">
    <property type="term" value="C:plasma membrane"/>
    <property type="evidence" value="ECO:0007669"/>
    <property type="project" value="TreeGrafter"/>
</dbReference>
<dbReference type="Gene3D" id="2.60.40.10">
    <property type="entry name" value="Immunoglobulins"/>
    <property type="match status" value="2"/>
</dbReference>
<evidence type="ECO:0000259" key="5">
    <source>
        <dbReference type="PROSITE" id="PS50835"/>
    </source>
</evidence>
<evidence type="ECO:0000256" key="4">
    <source>
        <dbReference type="SAM" id="SignalP"/>
    </source>
</evidence>
<feature type="chain" id="PRO_5041718266" description="Ig-like domain-containing protein" evidence="4">
    <location>
        <begin position="22"/>
        <end position="528"/>
    </location>
</feature>
<evidence type="ECO:0000256" key="2">
    <source>
        <dbReference type="ARBA" id="ARBA00023157"/>
    </source>
</evidence>